<keyword evidence="3" id="KW-1133">Transmembrane helix</keyword>
<evidence type="ECO:0000256" key="2">
    <source>
        <dbReference type="RuleBase" id="RU004439"/>
    </source>
</evidence>
<evidence type="ECO:0000256" key="4">
    <source>
        <dbReference type="SAM" id="SignalP"/>
    </source>
</evidence>
<reference evidence="6" key="2">
    <citation type="submission" date="2025-09" db="UniProtKB">
        <authorList>
            <consortium name="Ensembl"/>
        </authorList>
    </citation>
    <scope>IDENTIFICATION</scope>
</reference>
<dbReference type="SUPFAM" id="SSF48726">
    <property type="entry name" value="Immunoglobulin"/>
    <property type="match status" value="1"/>
</dbReference>
<dbReference type="SMART" id="SM00407">
    <property type="entry name" value="IGc1"/>
    <property type="match status" value="1"/>
</dbReference>
<feature type="chain" id="PRO_5034514017" description="Ig-like domain-containing protein" evidence="4">
    <location>
        <begin position="23"/>
        <end position="340"/>
    </location>
</feature>
<dbReference type="PROSITE" id="PS50835">
    <property type="entry name" value="IG_LIKE"/>
    <property type="match status" value="1"/>
</dbReference>
<keyword evidence="1" id="KW-0325">Glycoprotein</keyword>
<name>A0A8C6SMK9_9GOBI</name>
<keyword evidence="4" id="KW-0732">Signal</keyword>
<dbReference type="GO" id="GO:0005615">
    <property type="term" value="C:extracellular space"/>
    <property type="evidence" value="ECO:0007669"/>
    <property type="project" value="TreeGrafter"/>
</dbReference>
<dbReference type="Gene3D" id="3.30.500.10">
    <property type="entry name" value="MHC class I-like antigen recognition-like"/>
    <property type="match status" value="1"/>
</dbReference>
<dbReference type="Ensembl" id="ENSNMLT00000008481.1">
    <property type="protein sequence ID" value="ENSNMLP00000007450.1"/>
    <property type="gene ID" value="ENSNMLG00000005348.1"/>
</dbReference>
<dbReference type="InterPro" id="IPR007110">
    <property type="entry name" value="Ig-like_dom"/>
</dbReference>
<dbReference type="InterPro" id="IPR011161">
    <property type="entry name" value="MHC_I-like_Ag-recog"/>
</dbReference>
<dbReference type="PANTHER" id="PTHR16675">
    <property type="entry name" value="MHC CLASS I-RELATED"/>
    <property type="match status" value="1"/>
</dbReference>
<keyword evidence="3" id="KW-0812">Transmembrane</keyword>
<comment type="similarity">
    <text evidence="2">Belongs to the MHC class I family.</text>
</comment>
<dbReference type="InterPro" id="IPR037055">
    <property type="entry name" value="MHC_I-like_Ag-recog_sf"/>
</dbReference>
<proteinExistence type="inferred from homology"/>
<keyword evidence="3" id="KW-0472">Membrane</keyword>
<dbReference type="PANTHER" id="PTHR16675:SF237">
    <property type="entry name" value="MHC CLASS I ANTIGEN TRANSCRIPT VARIANT 1-RELATED"/>
    <property type="match status" value="1"/>
</dbReference>
<dbReference type="InterPro" id="IPR011162">
    <property type="entry name" value="MHC_I/II-like_Ag-recog"/>
</dbReference>
<dbReference type="InterPro" id="IPR001039">
    <property type="entry name" value="MHC_I_a_a1/a2"/>
</dbReference>
<protein>
    <recommendedName>
        <fullName evidence="5">Ig-like domain-containing protein</fullName>
    </recommendedName>
</protein>
<feature type="signal peptide" evidence="4">
    <location>
        <begin position="1"/>
        <end position="22"/>
    </location>
</feature>
<accession>A0A8C6SMK9</accession>
<organism evidence="6 7">
    <name type="scientific">Neogobius melanostomus</name>
    <name type="common">round goby</name>
    <dbReference type="NCBI Taxonomy" id="47308"/>
    <lineage>
        <taxon>Eukaryota</taxon>
        <taxon>Metazoa</taxon>
        <taxon>Chordata</taxon>
        <taxon>Craniata</taxon>
        <taxon>Vertebrata</taxon>
        <taxon>Euteleostomi</taxon>
        <taxon>Actinopterygii</taxon>
        <taxon>Neopterygii</taxon>
        <taxon>Teleostei</taxon>
        <taxon>Neoteleostei</taxon>
        <taxon>Acanthomorphata</taxon>
        <taxon>Gobiaria</taxon>
        <taxon>Gobiiformes</taxon>
        <taxon>Gobioidei</taxon>
        <taxon>Gobiidae</taxon>
        <taxon>Benthophilinae</taxon>
        <taxon>Neogobiini</taxon>
        <taxon>Neogobius</taxon>
    </lineage>
</organism>
<dbReference type="PRINTS" id="PR01638">
    <property type="entry name" value="MHCCLASSI"/>
</dbReference>
<evidence type="ECO:0000259" key="5">
    <source>
        <dbReference type="PROSITE" id="PS50835"/>
    </source>
</evidence>
<dbReference type="InterPro" id="IPR013783">
    <property type="entry name" value="Ig-like_fold"/>
</dbReference>
<dbReference type="InterPro" id="IPR036179">
    <property type="entry name" value="Ig-like_dom_sf"/>
</dbReference>
<sequence length="340" mass="38632">MFTVKICFVLILSGTLMNGATSMIHTLMGFFTSSTQVPNFPEFVIVEVVNGLTVYHYDSKTRRAVPKQEWMNRLTEEDPEFWEKNTQIDIGQEQVQKGNTETVRLRFNKTEGLHINQFMSGCEWDDETDEIRGYYQYAFDGEDFISLDWATQTWVAAKSQAFATKLKLERSGFAVQVKHEQIHRCGENLKKYVRLGEKTLKRKELPLVSFLQKSSSSPVTCHATGFYPDRAMLFWAKDGEELEEDVGQILPNNDGTFQSSVSLDLSSVPTEDWGRYSCVFQLSGVKDDLITKLDPRLIRTNEKKLNTSIIIGAVLSALGLVVAAAVGIVLYRRFHNNNVL</sequence>
<dbReference type="AlphaFoldDB" id="A0A8C6SMK9"/>
<evidence type="ECO:0000256" key="1">
    <source>
        <dbReference type="ARBA" id="ARBA00023180"/>
    </source>
</evidence>
<dbReference type="FunFam" id="3.30.500.10:FF:000001">
    <property type="entry name" value="H-2 class I histocompatibility antigen, alpha chain"/>
    <property type="match status" value="1"/>
</dbReference>
<dbReference type="SUPFAM" id="SSF54452">
    <property type="entry name" value="MHC antigen-recognition domain"/>
    <property type="match status" value="1"/>
</dbReference>
<dbReference type="Proteomes" id="UP000694523">
    <property type="component" value="Unplaced"/>
</dbReference>
<evidence type="ECO:0000256" key="3">
    <source>
        <dbReference type="SAM" id="Phobius"/>
    </source>
</evidence>
<dbReference type="Pfam" id="PF07654">
    <property type="entry name" value="C1-set"/>
    <property type="match status" value="1"/>
</dbReference>
<dbReference type="InterPro" id="IPR003597">
    <property type="entry name" value="Ig_C1-set"/>
</dbReference>
<dbReference type="Pfam" id="PF00129">
    <property type="entry name" value="MHC_I"/>
    <property type="match status" value="1"/>
</dbReference>
<dbReference type="Gene3D" id="2.60.40.10">
    <property type="entry name" value="Immunoglobulins"/>
    <property type="match status" value="1"/>
</dbReference>
<dbReference type="GO" id="GO:0009897">
    <property type="term" value="C:external side of plasma membrane"/>
    <property type="evidence" value="ECO:0007669"/>
    <property type="project" value="TreeGrafter"/>
</dbReference>
<feature type="domain" description="Ig-like" evidence="5">
    <location>
        <begin position="206"/>
        <end position="278"/>
    </location>
</feature>
<dbReference type="GO" id="GO:0006955">
    <property type="term" value="P:immune response"/>
    <property type="evidence" value="ECO:0007669"/>
    <property type="project" value="TreeGrafter"/>
</dbReference>
<evidence type="ECO:0000313" key="6">
    <source>
        <dbReference type="Ensembl" id="ENSNMLP00000007450.1"/>
    </source>
</evidence>
<reference evidence="6" key="1">
    <citation type="submission" date="2025-08" db="UniProtKB">
        <authorList>
            <consortium name="Ensembl"/>
        </authorList>
    </citation>
    <scope>IDENTIFICATION</scope>
</reference>
<feature type="transmembrane region" description="Helical" evidence="3">
    <location>
        <begin position="309"/>
        <end position="331"/>
    </location>
</feature>
<evidence type="ECO:0000313" key="7">
    <source>
        <dbReference type="Proteomes" id="UP000694523"/>
    </source>
</evidence>
<keyword evidence="7" id="KW-1185">Reference proteome</keyword>
<dbReference type="InterPro" id="IPR050208">
    <property type="entry name" value="MHC_class-I_related"/>
</dbReference>